<accession>A0ABV6AJE7</accession>
<proteinExistence type="predicted"/>
<dbReference type="GO" id="GO:0016853">
    <property type="term" value="F:isomerase activity"/>
    <property type="evidence" value="ECO:0007669"/>
    <property type="project" value="UniProtKB-KW"/>
</dbReference>
<dbReference type="PANTHER" id="PTHR40267">
    <property type="entry name" value="BLR3294 PROTEIN"/>
    <property type="match status" value="1"/>
</dbReference>
<evidence type="ECO:0000313" key="1">
    <source>
        <dbReference type="EMBL" id="MFB9950751.1"/>
    </source>
</evidence>
<dbReference type="PIRSF" id="PIRSF015736">
    <property type="entry name" value="MI"/>
    <property type="match status" value="1"/>
</dbReference>
<dbReference type="InterPro" id="IPR026286">
    <property type="entry name" value="MaiA/AMDase"/>
</dbReference>
<organism evidence="1 2">
    <name type="scientific">Rhizobium puerariae</name>
    <dbReference type="NCBI Taxonomy" id="1585791"/>
    <lineage>
        <taxon>Bacteria</taxon>
        <taxon>Pseudomonadati</taxon>
        <taxon>Pseudomonadota</taxon>
        <taxon>Alphaproteobacteria</taxon>
        <taxon>Hyphomicrobiales</taxon>
        <taxon>Rhizobiaceae</taxon>
        <taxon>Rhizobium/Agrobacterium group</taxon>
        <taxon>Rhizobium</taxon>
    </lineage>
</organism>
<protein>
    <submittedName>
        <fullName evidence="1">Maleate cis-trans isomerase</fullName>
    </submittedName>
</protein>
<evidence type="ECO:0000313" key="2">
    <source>
        <dbReference type="Proteomes" id="UP001589692"/>
    </source>
</evidence>
<gene>
    <name evidence="1" type="ORF">ACFFP0_18015</name>
</gene>
<name>A0ABV6AJE7_9HYPH</name>
<dbReference type="Pfam" id="PF17645">
    <property type="entry name" value="Amdase"/>
    <property type="match status" value="1"/>
</dbReference>
<dbReference type="RefSeq" id="WP_377263414.1">
    <property type="nucleotide sequence ID" value="NZ_JBHMAA010000019.1"/>
</dbReference>
<keyword evidence="1" id="KW-0413">Isomerase</keyword>
<dbReference type="PANTHER" id="PTHR40267:SF1">
    <property type="entry name" value="BLR3294 PROTEIN"/>
    <property type="match status" value="1"/>
</dbReference>
<reference evidence="1 2" key="1">
    <citation type="submission" date="2024-09" db="EMBL/GenBank/DDBJ databases">
        <authorList>
            <person name="Sun Q."/>
            <person name="Mori K."/>
        </authorList>
    </citation>
    <scope>NUCLEOTIDE SEQUENCE [LARGE SCALE GENOMIC DNA]</scope>
    <source>
        <strain evidence="1 2">TBRC 4938</strain>
    </source>
</reference>
<dbReference type="EMBL" id="JBHMAA010000019">
    <property type="protein sequence ID" value="MFB9950751.1"/>
    <property type="molecule type" value="Genomic_DNA"/>
</dbReference>
<keyword evidence="2" id="KW-1185">Reference proteome</keyword>
<dbReference type="InterPro" id="IPR053714">
    <property type="entry name" value="Iso_Racemase_Enz_sf"/>
</dbReference>
<sequence>MKHFDLRHIGVIGPAGNMALERELPAHLPAGFAINHARADRPDATRLTAESLLAMGRNAVAAAQTLIRTRPEIILYACTSGSFVQGSGSEDAIAEEITATTGCPALTTSRAVLQALDHLGAHSVFLVTPYPEEINTAEVAFLQASGRQVVGCKAHPCSADYPISAVDSRDTVELVLRNRDLALAADAVFISCTNLLTFDIIPELERELNRPVVSSNQASLWAVLKALGAQSQSLGAGWTI</sequence>
<dbReference type="Proteomes" id="UP001589692">
    <property type="component" value="Unassembled WGS sequence"/>
</dbReference>
<dbReference type="Gene3D" id="3.40.50.12500">
    <property type="match status" value="1"/>
</dbReference>
<comment type="caution">
    <text evidence="1">The sequence shown here is derived from an EMBL/GenBank/DDBJ whole genome shotgun (WGS) entry which is preliminary data.</text>
</comment>